<dbReference type="InterPro" id="IPR001854">
    <property type="entry name" value="Ribosomal_uL29"/>
</dbReference>
<dbReference type="CDD" id="cd00427">
    <property type="entry name" value="Ribosomal_L29_HIP"/>
    <property type="match status" value="1"/>
</dbReference>
<dbReference type="PANTHER" id="PTHR10916:SF0">
    <property type="entry name" value="LARGE RIBOSOMAL SUBUNIT PROTEIN UL29C"/>
    <property type="match status" value="1"/>
</dbReference>
<name>A0A380MWP1_9GAMM</name>
<keyword evidence="2 5" id="KW-0689">Ribosomal protein</keyword>
<reference evidence="6 7" key="1">
    <citation type="submission" date="2018-06" db="EMBL/GenBank/DDBJ databases">
        <authorList>
            <consortium name="Pathogen Informatics"/>
            <person name="Doyle S."/>
        </authorList>
    </citation>
    <scope>NUCLEOTIDE SEQUENCE [LARGE SCALE GENOMIC DNA]</scope>
    <source>
        <strain evidence="6 7">NCTC10717</strain>
    </source>
</reference>
<dbReference type="NCBIfam" id="TIGR00012">
    <property type="entry name" value="L29"/>
    <property type="match status" value="1"/>
</dbReference>
<dbReference type="PROSITE" id="PS00579">
    <property type="entry name" value="RIBOSOMAL_L29"/>
    <property type="match status" value="1"/>
</dbReference>
<dbReference type="RefSeq" id="WP_115218142.1">
    <property type="nucleotide sequence ID" value="NZ_UHIA01000004.1"/>
</dbReference>
<dbReference type="FunFam" id="1.10.287.310:FF:000001">
    <property type="entry name" value="50S ribosomal protein L29"/>
    <property type="match status" value="1"/>
</dbReference>
<dbReference type="EMBL" id="UHIA01000004">
    <property type="protein sequence ID" value="SUO96131.1"/>
    <property type="molecule type" value="Genomic_DNA"/>
</dbReference>
<organism evidence="6 7">
    <name type="scientific">Suttonella indologenes</name>
    <dbReference type="NCBI Taxonomy" id="13276"/>
    <lineage>
        <taxon>Bacteria</taxon>
        <taxon>Pseudomonadati</taxon>
        <taxon>Pseudomonadota</taxon>
        <taxon>Gammaproteobacteria</taxon>
        <taxon>Cardiobacteriales</taxon>
        <taxon>Cardiobacteriaceae</taxon>
        <taxon>Suttonella</taxon>
    </lineage>
</organism>
<dbReference type="InterPro" id="IPR018254">
    <property type="entry name" value="Ribosomal_uL29_CS"/>
</dbReference>
<evidence type="ECO:0000256" key="4">
    <source>
        <dbReference type="ARBA" id="ARBA00035204"/>
    </source>
</evidence>
<dbReference type="InterPro" id="IPR036049">
    <property type="entry name" value="Ribosomal_uL29_sf"/>
</dbReference>
<evidence type="ECO:0000256" key="5">
    <source>
        <dbReference type="HAMAP-Rule" id="MF_00374"/>
    </source>
</evidence>
<dbReference type="InterPro" id="IPR050063">
    <property type="entry name" value="Ribosomal_protein_uL29"/>
</dbReference>
<proteinExistence type="inferred from homology"/>
<dbReference type="GO" id="GO:0022625">
    <property type="term" value="C:cytosolic large ribosomal subunit"/>
    <property type="evidence" value="ECO:0007669"/>
    <property type="project" value="TreeGrafter"/>
</dbReference>
<evidence type="ECO:0000313" key="7">
    <source>
        <dbReference type="Proteomes" id="UP000254575"/>
    </source>
</evidence>
<protein>
    <recommendedName>
        <fullName evidence="4 5">Large ribosomal subunit protein uL29</fullName>
    </recommendedName>
</protein>
<dbReference type="Proteomes" id="UP000254575">
    <property type="component" value="Unassembled WGS sequence"/>
</dbReference>
<keyword evidence="3 5" id="KW-0687">Ribonucleoprotein</keyword>
<dbReference type="GO" id="GO:0006412">
    <property type="term" value="P:translation"/>
    <property type="evidence" value="ECO:0007669"/>
    <property type="project" value="UniProtKB-UniRule"/>
</dbReference>
<evidence type="ECO:0000256" key="2">
    <source>
        <dbReference type="ARBA" id="ARBA00022980"/>
    </source>
</evidence>
<evidence type="ECO:0000256" key="1">
    <source>
        <dbReference type="ARBA" id="ARBA00009254"/>
    </source>
</evidence>
<dbReference type="Pfam" id="PF00831">
    <property type="entry name" value="Ribosomal_L29"/>
    <property type="match status" value="1"/>
</dbReference>
<dbReference type="AlphaFoldDB" id="A0A380MWP1"/>
<dbReference type="HAMAP" id="MF_00374">
    <property type="entry name" value="Ribosomal_uL29"/>
    <property type="match status" value="1"/>
</dbReference>
<evidence type="ECO:0000256" key="3">
    <source>
        <dbReference type="ARBA" id="ARBA00023274"/>
    </source>
</evidence>
<dbReference type="PANTHER" id="PTHR10916">
    <property type="entry name" value="60S RIBOSOMAL PROTEIN L35/50S RIBOSOMAL PROTEIN L29"/>
    <property type="match status" value="1"/>
</dbReference>
<dbReference type="GO" id="GO:0003735">
    <property type="term" value="F:structural constituent of ribosome"/>
    <property type="evidence" value="ECO:0007669"/>
    <property type="project" value="InterPro"/>
</dbReference>
<sequence length="64" mass="7466">MSLEDLKSKDVDGLRTELIELRQAQLKLRLQKGSGQLEQTHQIRQVRRDIARVKTLLTQQNIKV</sequence>
<gene>
    <name evidence="5 6" type="primary">rpmC</name>
    <name evidence="6" type="ORF">NCTC10717_00865</name>
</gene>
<accession>A0A380MWP1</accession>
<evidence type="ECO:0000313" key="6">
    <source>
        <dbReference type="EMBL" id="SUO96131.1"/>
    </source>
</evidence>
<dbReference type="OrthoDB" id="9815192at2"/>
<dbReference type="Gene3D" id="1.10.287.310">
    <property type="match status" value="1"/>
</dbReference>
<keyword evidence="7" id="KW-1185">Reference proteome</keyword>
<comment type="similarity">
    <text evidence="1 5">Belongs to the universal ribosomal protein uL29 family.</text>
</comment>
<dbReference type="SUPFAM" id="SSF46561">
    <property type="entry name" value="Ribosomal protein L29 (L29p)"/>
    <property type="match status" value="1"/>
</dbReference>